<comment type="caution">
    <text evidence="1">The sequence shown here is derived from an EMBL/GenBank/DDBJ whole genome shotgun (WGS) entry which is preliminary data.</text>
</comment>
<evidence type="ECO:0000313" key="2">
    <source>
        <dbReference type="Proteomes" id="UP000283509"/>
    </source>
</evidence>
<protein>
    <submittedName>
        <fullName evidence="1">Polehole-like protein</fullName>
    </submittedName>
</protein>
<reference evidence="1 2" key="2">
    <citation type="submission" date="2019-01" db="EMBL/GenBank/DDBJ databases">
        <title>The decoding of complex shrimp genome reveals the adaptation for benthos swimmer, frequently molting mechanism and breeding impact on genome.</title>
        <authorList>
            <person name="Sun Y."/>
            <person name="Gao Y."/>
            <person name="Yu Y."/>
        </authorList>
    </citation>
    <scope>NUCLEOTIDE SEQUENCE [LARGE SCALE GENOMIC DNA]</scope>
    <source>
        <tissue evidence="1">Muscle</tissue>
    </source>
</reference>
<accession>A0A423TUP5</accession>
<evidence type="ECO:0000313" key="1">
    <source>
        <dbReference type="EMBL" id="ROT80193.1"/>
    </source>
</evidence>
<organism evidence="1 2">
    <name type="scientific">Penaeus vannamei</name>
    <name type="common">Whiteleg shrimp</name>
    <name type="synonym">Litopenaeus vannamei</name>
    <dbReference type="NCBI Taxonomy" id="6689"/>
    <lineage>
        <taxon>Eukaryota</taxon>
        <taxon>Metazoa</taxon>
        <taxon>Ecdysozoa</taxon>
        <taxon>Arthropoda</taxon>
        <taxon>Crustacea</taxon>
        <taxon>Multicrustacea</taxon>
        <taxon>Malacostraca</taxon>
        <taxon>Eumalacostraca</taxon>
        <taxon>Eucarida</taxon>
        <taxon>Decapoda</taxon>
        <taxon>Dendrobranchiata</taxon>
        <taxon>Penaeoidea</taxon>
        <taxon>Penaeidae</taxon>
        <taxon>Penaeus</taxon>
    </lineage>
</organism>
<gene>
    <name evidence="1" type="ORF">C7M84_001083</name>
</gene>
<dbReference type="EMBL" id="QCYY01001144">
    <property type="protein sequence ID" value="ROT80193.1"/>
    <property type="molecule type" value="Genomic_DNA"/>
</dbReference>
<dbReference type="STRING" id="6689.A0A423TUP5"/>
<keyword evidence="2" id="KW-1185">Reference proteome</keyword>
<reference evidence="1 2" key="1">
    <citation type="submission" date="2018-04" db="EMBL/GenBank/DDBJ databases">
        <authorList>
            <person name="Zhang X."/>
            <person name="Yuan J."/>
            <person name="Li F."/>
            <person name="Xiang J."/>
        </authorList>
    </citation>
    <scope>NUCLEOTIDE SEQUENCE [LARGE SCALE GENOMIC DNA]</scope>
    <source>
        <tissue evidence="1">Muscle</tissue>
    </source>
</reference>
<dbReference type="OrthoDB" id="7936313at2759"/>
<name>A0A423TUP5_PENVA</name>
<dbReference type="AlphaFoldDB" id="A0A423TUP5"/>
<proteinExistence type="predicted"/>
<dbReference type="Proteomes" id="UP000283509">
    <property type="component" value="Unassembled WGS sequence"/>
</dbReference>
<sequence>MLDSVKINNIDPYSLDKLDDNGNLLVEGDVTFNAALHVAEDVNVEVINGLALKGIEDRYWRKSTDQVVDVSPNIVETTFRAAVTARNINSHQMEDFLSVTGPQTISGAYTFQGLVTVDGNLKVTDGKEIDGVDVSSLKENLNFGKLIISGDLMLGGNLNGWNVVTDFVRLDQSLHHTGSLTFSDKTTAQALQLSSANIMVHSLNGLNVEAAKADLVIVNEDASIAGPLKFTSSITATNLEVGGTVDGVDIVDLVDRSLKKNSATPQTVTGSITVVPQNYNGVIRGRKTFTKPVSISGNFNPTTINGFDVAQLSDRILTKSTNQNVASKYTIDGDVTAKNVVAAQIDGVLASNLLLLDETSIVSGTVDFADNLLVADVTSDSGILDGCNLLQLNASTIWRDGNGGCGNPIQHGSEKSFG</sequence>